<dbReference type="AlphaFoldDB" id="A0A919UYA9"/>
<sequence length="77" mass="8493">MQRQYTGTAGKITNCRIGVFCSYVTPDRQRVLIDRELYLPESWFGAPDRLADAGGGGRDGVRHQAGVGMAHDRAGRR</sequence>
<gene>
    <name evidence="3" type="ORF">Sru01_16460</name>
</gene>
<evidence type="ECO:0000259" key="2">
    <source>
        <dbReference type="Pfam" id="PF13546"/>
    </source>
</evidence>
<comment type="caution">
    <text evidence="3">The sequence shown here is derived from an EMBL/GenBank/DDBJ whole genome shotgun (WGS) entry which is preliminary data.</text>
</comment>
<evidence type="ECO:0000256" key="1">
    <source>
        <dbReference type="SAM" id="MobiDB-lite"/>
    </source>
</evidence>
<proteinExistence type="predicted"/>
<protein>
    <recommendedName>
        <fullName evidence="2">Transposase IS701-like DDE domain-containing protein</fullName>
    </recommendedName>
</protein>
<evidence type="ECO:0000313" key="4">
    <source>
        <dbReference type="Proteomes" id="UP000655287"/>
    </source>
</evidence>
<dbReference type="Proteomes" id="UP000655287">
    <property type="component" value="Unassembled WGS sequence"/>
</dbReference>
<keyword evidence="4" id="KW-1185">Reference proteome</keyword>
<reference evidence="3" key="1">
    <citation type="submission" date="2021-01" db="EMBL/GenBank/DDBJ databases">
        <title>Whole genome shotgun sequence of Sphaerisporangium rufum NBRC 109079.</title>
        <authorList>
            <person name="Komaki H."/>
            <person name="Tamura T."/>
        </authorList>
    </citation>
    <scope>NUCLEOTIDE SEQUENCE</scope>
    <source>
        <strain evidence="3">NBRC 109079</strain>
    </source>
</reference>
<dbReference type="Pfam" id="PF13546">
    <property type="entry name" value="DDE_5"/>
    <property type="match status" value="1"/>
</dbReference>
<name>A0A919UYA9_9ACTN</name>
<accession>A0A919UYA9</accession>
<organism evidence="3 4">
    <name type="scientific">Sphaerisporangium rufum</name>
    <dbReference type="NCBI Taxonomy" id="1381558"/>
    <lineage>
        <taxon>Bacteria</taxon>
        <taxon>Bacillati</taxon>
        <taxon>Actinomycetota</taxon>
        <taxon>Actinomycetes</taxon>
        <taxon>Streptosporangiales</taxon>
        <taxon>Streptosporangiaceae</taxon>
        <taxon>Sphaerisporangium</taxon>
    </lineage>
</organism>
<dbReference type="InterPro" id="IPR038721">
    <property type="entry name" value="IS701-like_DDE_dom"/>
</dbReference>
<feature type="region of interest" description="Disordered" evidence="1">
    <location>
        <begin position="54"/>
        <end position="77"/>
    </location>
</feature>
<evidence type="ECO:0000313" key="3">
    <source>
        <dbReference type="EMBL" id="GII76664.1"/>
    </source>
</evidence>
<feature type="domain" description="Transposase IS701-like DDE" evidence="2">
    <location>
        <begin position="2"/>
        <end position="53"/>
    </location>
</feature>
<dbReference type="EMBL" id="BOOU01000024">
    <property type="protein sequence ID" value="GII76664.1"/>
    <property type="molecule type" value="Genomic_DNA"/>
</dbReference>